<dbReference type="CDD" id="cd21121">
    <property type="entry name" value="SPASM_Cmo-like"/>
    <property type="match status" value="1"/>
</dbReference>
<accession>A0A831UD79</accession>
<feature type="domain" description="Radical SAM core" evidence="7">
    <location>
        <begin position="12"/>
        <end position="237"/>
    </location>
</feature>
<evidence type="ECO:0000256" key="4">
    <source>
        <dbReference type="ARBA" id="ARBA00022723"/>
    </source>
</evidence>
<proteinExistence type="predicted"/>
<comment type="caution">
    <text evidence="8">The sequence shown here is derived from an EMBL/GenBank/DDBJ whole genome shotgun (WGS) entry which is preliminary data.</text>
</comment>
<dbReference type="GO" id="GO:0046872">
    <property type="term" value="F:metal ion binding"/>
    <property type="evidence" value="ECO:0007669"/>
    <property type="project" value="UniProtKB-KW"/>
</dbReference>
<dbReference type="InterPro" id="IPR007197">
    <property type="entry name" value="rSAM"/>
</dbReference>
<organism evidence="8">
    <name type="scientific">Geobacter metallireducens</name>
    <dbReference type="NCBI Taxonomy" id="28232"/>
    <lineage>
        <taxon>Bacteria</taxon>
        <taxon>Pseudomonadati</taxon>
        <taxon>Thermodesulfobacteriota</taxon>
        <taxon>Desulfuromonadia</taxon>
        <taxon>Geobacterales</taxon>
        <taxon>Geobacteraceae</taxon>
        <taxon>Geobacter</taxon>
    </lineage>
</organism>
<dbReference type="Pfam" id="PF04055">
    <property type="entry name" value="Radical_SAM"/>
    <property type="match status" value="1"/>
</dbReference>
<dbReference type="PANTHER" id="PTHR11228:SF7">
    <property type="entry name" value="PQQA PEPTIDE CYCLASE"/>
    <property type="match status" value="1"/>
</dbReference>
<evidence type="ECO:0000313" key="8">
    <source>
        <dbReference type="EMBL" id="HEN42337.1"/>
    </source>
</evidence>
<dbReference type="SFLD" id="SFLDG01067">
    <property type="entry name" value="SPASM/twitch_domain_containing"/>
    <property type="match status" value="1"/>
</dbReference>
<evidence type="ECO:0000256" key="2">
    <source>
        <dbReference type="ARBA" id="ARBA00022485"/>
    </source>
</evidence>
<dbReference type="GO" id="GO:0003824">
    <property type="term" value="F:catalytic activity"/>
    <property type="evidence" value="ECO:0007669"/>
    <property type="project" value="InterPro"/>
</dbReference>
<evidence type="ECO:0000256" key="3">
    <source>
        <dbReference type="ARBA" id="ARBA00022691"/>
    </source>
</evidence>
<gene>
    <name evidence="8" type="ORF">ENQ87_08175</name>
</gene>
<dbReference type="SFLD" id="SFLDG01387">
    <property type="entry name" value="BtrN-like_SPASM_domain_contain"/>
    <property type="match status" value="1"/>
</dbReference>
<dbReference type="PANTHER" id="PTHR11228">
    <property type="entry name" value="RADICAL SAM DOMAIN PROTEIN"/>
    <property type="match status" value="1"/>
</dbReference>
<name>A0A831UD79_GEOME</name>
<dbReference type="InterPro" id="IPR013785">
    <property type="entry name" value="Aldolase_TIM"/>
</dbReference>
<evidence type="ECO:0000259" key="7">
    <source>
        <dbReference type="PROSITE" id="PS51918"/>
    </source>
</evidence>
<keyword evidence="4" id="KW-0479">Metal-binding</keyword>
<dbReference type="PROSITE" id="PS51918">
    <property type="entry name" value="RADICAL_SAM"/>
    <property type="match status" value="1"/>
</dbReference>
<reference evidence="8" key="1">
    <citation type="journal article" date="2020" name="mSystems">
        <title>Genome- and Community-Level Interaction Insights into Carbon Utilization and Element Cycling Functions of Hydrothermarchaeota in Hydrothermal Sediment.</title>
        <authorList>
            <person name="Zhou Z."/>
            <person name="Liu Y."/>
            <person name="Xu W."/>
            <person name="Pan J."/>
            <person name="Luo Z.H."/>
            <person name="Li M."/>
        </authorList>
    </citation>
    <scope>NUCLEOTIDE SEQUENCE [LARGE SCALE GENOMIC DNA]</scope>
    <source>
        <strain evidence="8">SpSt-349</strain>
    </source>
</reference>
<keyword evidence="6" id="KW-0411">Iron-sulfur</keyword>
<dbReference type="CDD" id="cd01335">
    <property type="entry name" value="Radical_SAM"/>
    <property type="match status" value="1"/>
</dbReference>
<dbReference type="SUPFAM" id="SSF102114">
    <property type="entry name" value="Radical SAM enzymes"/>
    <property type="match status" value="1"/>
</dbReference>
<comment type="cofactor">
    <cofactor evidence="1">
        <name>[4Fe-4S] cluster</name>
        <dbReference type="ChEBI" id="CHEBI:49883"/>
    </cofactor>
</comment>
<protein>
    <submittedName>
        <fullName evidence="8">Radical SAM/SPASM family putative metalloenzyme maturase</fullName>
    </submittedName>
</protein>
<keyword evidence="2" id="KW-0004">4Fe-4S</keyword>
<dbReference type="Gene3D" id="3.20.20.70">
    <property type="entry name" value="Aldolase class I"/>
    <property type="match status" value="1"/>
</dbReference>
<dbReference type="GO" id="GO:0051536">
    <property type="term" value="F:iron-sulfur cluster binding"/>
    <property type="evidence" value="ECO:0007669"/>
    <property type="project" value="UniProtKB-KW"/>
</dbReference>
<dbReference type="NCBIfam" id="TIGR04311">
    <property type="entry name" value="rSAM_Geo_metal"/>
    <property type="match status" value="1"/>
</dbReference>
<dbReference type="InterPro" id="IPR050377">
    <property type="entry name" value="Radical_SAM_PqqE_MftC-like"/>
</dbReference>
<keyword evidence="3" id="KW-0949">S-adenosyl-L-methionine</keyword>
<dbReference type="InterPro" id="IPR023885">
    <property type="entry name" value="4Fe4S-binding_SPASM_dom"/>
</dbReference>
<evidence type="ECO:0000256" key="5">
    <source>
        <dbReference type="ARBA" id="ARBA00023004"/>
    </source>
</evidence>
<evidence type="ECO:0000256" key="1">
    <source>
        <dbReference type="ARBA" id="ARBA00001966"/>
    </source>
</evidence>
<sequence>MIQSHDESPARRNHPSRLFVEVTTHCNLGCAMCVKQTRHHGMIDGVMAEETFSALTPAFPHLEALILNGIGEPLLHTKLESFIRRARELMPAMGWVGFQSNGLLLNEGRAVSLVEAGFDRICISMDAASPETFRRLREGGEVGDIERAFAALTAARSAHGASRLEIGIEFVVMRDNIRELPEVLRWAARRGAVFAIVTQLIPYDEAHVSHVAYDSNTDEAVALFEEWKRIASQEGIDIRRYREVAFRFARTTDEQRIVDFVARMKEHARSRNIFLNLDKLLGRDEGWFEEATGIFAEARAVAAEEGLDLKLPELVPKEKRRCEFVEGGGAFVSWDGDVHPCYFLWHRYQCHVQGWNQVVRPRSFGSVASRGILDIWNDQTFREFRENVLLYDYPHCFSCKLAPCDYVQTDEFEQDCHIRSEPCGSCLWCMGVFQCLR</sequence>
<dbReference type="Pfam" id="PF13186">
    <property type="entry name" value="SPASM"/>
    <property type="match status" value="1"/>
</dbReference>
<dbReference type="SFLD" id="SFLDS00029">
    <property type="entry name" value="Radical_SAM"/>
    <property type="match status" value="1"/>
</dbReference>
<dbReference type="InterPro" id="IPR034391">
    <property type="entry name" value="AdoMet-like_SPASM_containing"/>
</dbReference>
<dbReference type="InterPro" id="IPR058240">
    <property type="entry name" value="rSAM_sf"/>
</dbReference>
<evidence type="ECO:0000256" key="6">
    <source>
        <dbReference type="ARBA" id="ARBA00023014"/>
    </source>
</evidence>
<keyword evidence="5" id="KW-0408">Iron</keyword>
<dbReference type="EMBL" id="DSOV01000037">
    <property type="protein sequence ID" value="HEN42337.1"/>
    <property type="molecule type" value="Genomic_DNA"/>
</dbReference>
<dbReference type="AlphaFoldDB" id="A0A831UD79"/>
<dbReference type="InterPro" id="IPR027586">
    <property type="entry name" value="rSAM_metal_mat"/>
</dbReference>